<proteinExistence type="inferred from homology"/>
<accession>A0AAV2I3V5</accession>
<sequence length="268" mass="30580">MSSELKQRKALFHLSFPLMGKIVCGLPLFATFFCVVWSVFYDFEKSTATHCKVRNYLPSISAAIGGFTPQRYVWRVCIALHATPRFMIAVAYYNFHTSVNVGKNNELYKGIAALTSLCHIIEVGALVGLTYISSSENHDLHENLFILFMSSALIYMILTIFLFTWGRTQSGTIMSSEEIRSLWWKRMLFALNISIFFISVYIYFRHNWYCEHGVYTAFAGCEYLVIVTNIGFHGTAIIDFSPYSLAYAQTSLIAERLHPLPSTKFKPS</sequence>
<evidence type="ECO:0000256" key="7">
    <source>
        <dbReference type="ARBA" id="ARBA00023136"/>
    </source>
</evidence>
<keyword evidence="7 8" id="KW-0472">Membrane</keyword>
<dbReference type="InterPro" id="IPR039545">
    <property type="entry name" value="PGAP2"/>
</dbReference>
<evidence type="ECO:0000313" key="10">
    <source>
        <dbReference type="EMBL" id="CAL1538960.1"/>
    </source>
</evidence>
<keyword evidence="3" id="KW-0337">GPI-anchor biosynthesis</keyword>
<evidence type="ECO:0000256" key="6">
    <source>
        <dbReference type="ARBA" id="ARBA00023034"/>
    </source>
</evidence>
<name>A0AAV2I3V5_LYMST</name>
<comment type="similarity">
    <text evidence="2">Belongs to the PGAP2 family.</text>
</comment>
<dbReference type="GO" id="GO:0000139">
    <property type="term" value="C:Golgi membrane"/>
    <property type="evidence" value="ECO:0007669"/>
    <property type="project" value="UniProtKB-SubCell"/>
</dbReference>
<feature type="domain" description="CWH43-like N-terminal" evidence="9">
    <location>
        <begin position="22"/>
        <end position="242"/>
    </location>
</feature>
<dbReference type="PANTHER" id="PTHR12892">
    <property type="entry name" value="FGF RECEPTOR ACTIVATING PROTEIN 1"/>
    <property type="match status" value="1"/>
</dbReference>
<dbReference type="PANTHER" id="PTHR12892:SF11">
    <property type="entry name" value="POST-GPI ATTACHMENT TO PROTEINS FACTOR 2"/>
    <property type="match status" value="1"/>
</dbReference>
<dbReference type="InterPro" id="IPR019402">
    <property type="entry name" value="CWH43_N"/>
</dbReference>
<dbReference type="GO" id="GO:0006506">
    <property type="term" value="P:GPI anchor biosynthetic process"/>
    <property type="evidence" value="ECO:0007669"/>
    <property type="project" value="UniProtKB-KW"/>
</dbReference>
<dbReference type="Pfam" id="PF10277">
    <property type="entry name" value="Frag1"/>
    <property type="match status" value="1"/>
</dbReference>
<keyword evidence="5 8" id="KW-1133">Transmembrane helix</keyword>
<reference evidence="10 11" key="1">
    <citation type="submission" date="2024-04" db="EMBL/GenBank/DDBJ databases">
        <authorList>
            <consortium name="Genoscope - CEA"/>
            <person name="William W."/>
        </authorList>
    </citation>
    <scope>NUCLEOTIDE SEQUENCE [LARGE SCALE GENOMIC DNA]</scope>
</reference>
<dbReference type="Proteomes" id="UP001497497">
    <property type="component" value="Unassembled WGS sequence"/>
</dbReference>
<dbReference type="GO" id="GO:0005789">
    <property type="term" value="C:endoplasmic reticulum membrane"/>
    <property type="evidence" value="ECO:0007669"/>
    <property type="project" value="TreeGrafter"/>
</dbReference>
<evidence type="ECO:0000256" key="8">
    <source>
        <dbReference type="SAM" id="Phobius"/>
    </source>
</evidence>
<evidence type="ECO:0000256" key="3">
    <source>
        <dbReference type="ARBA" id="ARBA00022502"/>
    </source>
</evidence>
<evidence type="ECO:0000313" key="11">
    <source>
        <dbReference type="Proteomes" id="UP001497497"/>
    </source>
</evidence>
<comment type="caution">
    <text evidence="10">The sequence shown here is derived from an EMBL/GenBank/DDBJ whole genome shotgun (WGS) entry which is preliminary data.</text>
</comment>
<feature type="transmembrane region" description="Helical" evidence="8">
    <location>
        <begin position="187"/>
        <end position="204"/>
    </location>
</feature>
<gene>
    <name evidence="10" type="ORF">GSLYS_00012781001</name>
</gene>
<keyword evidence="6" id="KW-0333">Golgi apparatus</keyword>
<feature type="transmembrane region" description="Helical" evidence="8">
    <location>
        <begin position="144"/>
        <end position="166"/>
    </location>
</feature>
<dbReference type="AlphaFoldDB" id="A0AAV2I3V5"/>
<keyword evidence="11" id="KW-1185">Reference proteome</keyword>
<evidence type="ECO:0000256" key="5">
    <source>
        <dbReference type="ARBA" id="ARBA00022989"/>
    </source>
</evidence>
<evidence type="ECO:0000259" key="9">
    <source>
        <dbReference type="Pfam" id="PF10277"/>
    </source>
</evidence>
<dbReference type="EMBL" id="CAXITT010000319">
    <property type="protein sequence ID" value="CAL1538960.1"/>
    <property type="molecule type" value="Genomic_DNA"/>
</dbReference>
<evidence type="ECO:0000256" key="1">
    <source>
        <dbReference type="ARBA" id="ARBA00004653"/>
    </source>
</evidence>
<feature type="transmembrane region" description="Helical" evidence="8">
    <location>
        <begin position="21"/>
        <end position="40"/>
    </location>
</feature>
<organism evidence="10 11">
    <name type="scientific">Lymnaea stagnalis</name>
    <name type="common">Great pond snail</name>
    <name type="synonym">Helix stagnalis</name>
    <dbReference type="NCBI Taxonomy" id="6523"/>
    <lineage>
        <taxon>Eukaryota</taxon>
        <taxon>Metazoa</taxon>
        <taxon>Spiralia</taxon>
        <taxon>Lophotrochozoa</taxon>
        <taxon>Mollusca</taxon>
        <taxon>Gastropoda</taxon>
        <taxon>Heterobranchia</taxon>
        <taxon>Euthyneura</taxon>
        <taxon>Panpulmonata</taxon>
        <taxon>Hygrophila</taxon>
        <taxon>Lymnaeoidea</taxon>
        <taxon>Lymnaeidae</taxon>
        <taxon>Lymnaea</taxon>
    </lineage>
</organism>
<feature type="transmembrane region" description="Helical" evidence="8">
    <location>
        <begin position="72"/>
        <end position="95"/>
    </location>
</feature>
<comment type="subcellular location">
    <subcellularLocation>
        <location evidence="1">Golgi apparatus membrane</location>
        <topology evidence="1">Multi-pass membrane protein</topology>
    </subcellularLocation>
</comment>
<feature type="transmembrane region" description="Helical" evidence="8">
    <location>
        <begin position="107"/>
        <end position="132"/>
    </location>
</feature>
<evidence type="ECO:0000256" key="4">
    <source>
        <dbReference type="ARBA" id="ARBA00022692"/>
    </source>
</evidence>
<protein>
    <recommendedName>
        <fullName evidence="9">CWH43-like N-terminal domain-containing protein</fullName>
    </recommendedName>
</protein>
<keyword evidence="4 8" id="KW-0812">Transmembrane</keyword>
<evidence type="ECO:0000256" key="2">
    <source>
        <dbReference type="ARBA" id="ARBA00007414"/>
    </source>
</evidence>